<organism evidence="1 2">
    <name type="scientific">Allacma fusca</name>
    <dbReference type="NCBI Taxonomy" id="39272"/>
    <lineage>
        <taxon>Eukaryota</taxon>
        <taxon>Metazoa</taxon>
        <taxon>Ecdysozoa</taxon>
        <taxon>Arthropoda</taxon>
        <taxon>Hexapoda</taxon>
        <taxon>Collembola</taxon>
        <taxon>Symphypleona</taxon>
        <taxon>Sminthuridae</taxon>
        <taxon>Allacma</taxon>
    </lineage>
</organism>
<name>A0A8J2LKQ9_9HEXA</name>
<reference evidence="1" key="1">
    <citation type="submission" date="2021-06" db="EMBL/GenBank/DDBJ databases">
        <authorList>
            <person name="Hodson N. C."/>
            <person name="Mongue J. A."/>
            <person name="Jaron S. K."/>
        </authorList>
    </citation>
    <scope>NUCLEOTIDE SEQUENCE</scope>
</reference>
<proteinExistence type="predicted"/>
<dbReference type="AlphaFoldDB" id="A0A8J2LKQ9"/>
<evidence type="ECO:0000313" key="1">
    <source>
        <dbReference type="EMBL" id="CAG7835315.1"/>
    </source>
</evidence>
<keyword evidence="2" id="KW-1185">Reference proteome</keyword>
<dbReference type="EMBL" id="CAJVCH010570591">
    <property type="protein sequence ID" value="CAG7835315.1"/>
    <property type="molecule type" value="Genomic_DNA"/>
</dbReference>
<accession>A0A8J2LKQ9</accession>
<comment type="caution">
    <text evidence="1">The sequence shown here is derived from an EMBL/GenBank/DDBJ whole genome shotgun (WGS) entry which is preliminary data.</text>
</comment>
<evidence type="ECO:0000313" key="2">
    <source>
        <dbReference type="Proteomes" id="UP000708208"/>
    </source>
</evidence>
<protein>
    <submittedName>
        <fullName evidence="1">Uncharacterized protein</fullName>
    </submittedName>
</protein>
<gene>
    <name evidence="1" type="ORF">AFUS01_LOCUS44701</name>
</gene>
<dbReference type="Proteomes" id="UP000708208">
    <property type="component" value="Unassembled WGS sequence"/>
</dbReference>
<sequence length="88" mass="10249">MNSWHRLMLNSKAVMGVQLQIPVKPPRGTQRDFCNVCVQLSQYPNKPDQESARHSRTRVKCDQCDNFVCETHSQRKKICEFLQPANMD</sequence>